<evidence type="ECO:0000313" key="2">
    <source>
        <dbReference type="EMBL" id="KAK7500840.1"/>
    </source>
</evidence>
<keyword evidence="3" id="KW-1185">Reference proteome</keyword>
<name>A0ABD0LMU5_9CAEN</name>
<dbReference type="AlphaFoldDB" id="A0ABD0LMU5"/>
<sequence length="68" mass="7206">MPPVQLADSRFLAPKQNWPPLAGVGLSHDLVRCCWQSGEQGDQGDHSDHAPSTTTPTTPTSPTGQPSL</sequence>
<feature type="compositionally biased region" description="Low complexity" evidence="1">
    <location>
        <begin position="51"/>
        <end position="68"/>
    </location>
</feature>
<reference evidence="2 3" key="1">
    <citation type="journal article" date="2023" name="Sci. Data">
        <title>Genome assembly of the Korean intertidal mud-creeper Batillaria attramentaria.</title>
        <authorList>
            <person name="Patra A.K."/>
            <person name="Ho P.T."/>
            <person name="Jun S."/>
            <person name="Lee S.J."/>
            <person name="Kim Y."/>
            <person name="Won Y.J."/>
        </authorList>
    </citation>
    <scope>NUCLEOTIDE SEQUENCE [LARGE SCALE GENOMIC DNA]</scope>
    <source>
        <strain evidence="2">Wonlab-2016</strain>
    </source>
</reference>
<organism evidence="2 3">
    <name type="scientific">Batillaria attramentaria</name>
    <dbReference type="NCBI Taxonomy" id="370345"/>
    <lineage>
        <taxon>Eukaryota</taxon>
        <taxon>Metazoa</taxon>
        <taxon>Spiralia</taxon>
        <taxon>Lophotrochozoa</taxon>
        <taxon>Mollusca</taxon>
        <taxon>Gastropoda</taxon>
        <taxon>Caenogastropoda</taxon>
        <taxon>Sorbeoconcha</taxon>
        <taxon>Cerithioidea</taxon>
        <taxon>Batillariidae</taxon>
        <taxon>Batillaria</taxon>
    </lineage>
</organism>
<feature type="non-terminal residue" evidence="2">
    <location>
        <position position="68"/>
    </location>
</feature>
<proteinExistence type="predicted"/>
<feature type="region of interest" description="Disordered" evidence="1">
    <location>
        <begin position="37"/>
        <end position="68"/>
    </location>
</feature>
<dbReference type="EMBL" id="JACVVK020000034">
    <property type="protein sequence ID" value="KAK7500840.1"/>
    <property type="molecule type" value="Genomic_DNA"/>
</dbReference>
<gene>
    <name evidence="2" type="ORF">BaRGS_00007720</name>
</gene>
<accession>A0ABD0LMU5</accession>
<comment type="caution">
    <text evidence="2">The sequence shown here is derived from an EMBL/GenBank/DDBJ whole genome shotgun (WGS) entry which is preliminary data.</text>
</comment>
<evidence type="ECO:0000313" key="3">
    <source>
        <dbReference type="Proteomes" id="UP001519460"/>
    </source>
</evidence>
<dbReference type="Proteomes" id="UP001519460">
    <property type="component" value="Unassembled WGS sequence"/>
</dbReference>
<evidence type="ECO:0000256" key="1">
    <source>
        <dbReference type="SAM" id="MobiDB-lite"/>
    </source>
</evidence>
<protein>
    <submittedName>
        <fullName evidence="2">Uncharacterized protein</fullName>
    </submittedName>
</protein>